<evidence type="ECO:0000256" key="1">
    <source>
        <dbReference type="SAM" id="SignalP"/>
    </source>
</evidence>
<protein>
    <recommendedName>
        <fullName evidence="4">TRAP transporter solute receptor, TAXI family</fullName>
    </recommendedName>
</protein>
<name>A0A1M6GKR4_9FIRM</name>
<dbReference type="PANTHER" id="PTHR42941">
    <property type="entry name" value="SLL1037 PROTEIN"/>
    <property type="match status" value="1"/>
</dbReference>
<dbReference type="CDD" id="cd13567">
    <property type="entry name" value="PBP2_TtGluBP"/>
    <property type="match status" value="1"/>
</dbReference>
<proteinExistence type="predicted"/>
<dbReference type="Proteomes" id="UP000184442">
    <property type="component" value="Unassembled WGS sequence"/>
</dbReference>
<organism evidence="2 3">
    <name type="scientific">Lutispora thermophila DSM 19022</name>
    <dbReference type="NCBI Taxonomy" id="1122184"/>
    <lineage>
        <taxon>Bacteria</taxon>
        <taxon>Bacillati</taxon>
        <taxon>Bacillota</taxon>
        <taxon>Clostridia</taxon>
        <taxon>Lutisporales</taxon>
        <taxon>Lutisporaceae</taxon>
        <taxon>Lutispora</taxon>
    </lineage>
</organism>
<feature type="signal peptide" evidence="1">
    <location>
        <begin position="1"/>
        <end position="20"/>
    </location>
</feature>
<feature type="chain" id="PRO_5039516256" description="TRAP transporter solute receptor, TAXI family" evidence="1">
    <location>
        <begin position="21"/>
        <end position="318"/>
    </location>
</feature>
<dbReference type="RefSeq" id="WP_073026442.1">
    <property type="nucleotide sequence ID" value="NZ_FQZS01000016.1"/>
</dbReference>
<dbReference type="STRING" id="1122184.SAMN02745176_02403"/>
<evidence type="ECO:0000313" key="2">
    <source>
        <dbReference type="EMBL" id="SHJ10524.1"/>
    </source>
</evidence>
<keyword evidence="1" id="KW-0732">Signal</keyword>
<accession>A0A1M6GKR4</accession>
<evidence type="ECO:0000313" key="3">
    <source>
        <dbReference type="Proteomes" id="UP000184442"/>
    </source>
</evidence>
<dbReference type="OrthoDB" id="9776669at2"/>
<dbReference type="Pfam" id="PF16868">
    <property type="entry name" value="NMT1_3"/>
    <property type="match status" value="1"/>
</dbReference>
<dbReference type="EMBL" id="FQZS01000016">
    <property type="protein sequence ID" value="SHJ10524.1"/>
    <property type="molecule type" value="Genomic_DNA"/>
</dbReference>
<reference evidence="2 3" key="1">
    <citation type="submission" date="2016-11" db="EMBL/GenBank/DDBJ databases">
        <authorList>
            <person name="Jaros S."/>
            <person name="Januszkiewicz K."/>
            <person name="Wedrychowicz H."/>
        </authorList>
    </citation>
    <scope>NUCLEOTIDE SEQUENCE [LARGE SCALE GENOMIC DNA]</scope>
    <source>
        <strain evidence="2 3">DSM 19022</strain>
    </source>
</reference>
<dbReference type="SUPFAM" id="SSF53850">
    <property type="entry name" value="Periplasmic binding protein-like II"/>
    <property type="match status" value="1"/>
</dbReference>
<evidence type="ECO:0008006" key="4">
    <source>
        <dbReference type="Google" id="ProtNLM"/>
    </source>
</evidence>
<gene>
    <name evidence="2" type="ORF">SAMN02745176_02403</name>
</gene>
<dbReference type="InterPro" id="IPR011852">
    <property type="entry name" value="TRAP_TAXI"/>
</dbReference>
<dbReference type="NCBIfam" id="TIGR02122">
    <property type="entry name" value="TRAP_TAXI"/>
    <property type="match status" value="1"/>
</dbReference>
<sequence length="318" mass="34123">MKKSIAIILVLMLIFTALFTACTPAKTNMILATGGTSGTYYPYGGAMAQIFNSKIQNMNVTAQSTGASVENCKLLGQNEAELAIVQNDMLDYAYNGIEAFAAGKIENIRGIATLYPEIVQIVASVDSGITNIKDMKGKRVSVGAPGSGVEANARQIFEATGLTYNDMSVSYLSFSESADAFKDKHIDCFFVTSGIPNAAIQDITAQNDIVLVSLTDDVVKTLTQKYPFFVEYNIPAGTYKGQSSDVKTVAVMATLATNSNVSEDVIYSITKALFENQPELAQAHAKGAELVLEEAVKGISIPFHPGAEKYFKEKGLLK</sequence>
<keyword evidence="3" id="KW-1185">Reference proteome</keyword>
<dbReference type="PROSITE" id="PS51257">
    <property type="entry name" value="PROKAR_LIPOPROTEIN"/>
    <property type="match status" value="1"/>
</dbReference>
<dbReference type="Gene3D" id="3.40.190.10">
    <property type="entry name" value="Periplasmic binding protein-like II"/>
    <property type="match status" value="2"/>
</dbReference>
<dbReference type="AlphaFoldDB" id="A0A1M6GKR4"/>
<dbReference type="PANTHER" id="PTHR42941:SF1">
    <property type="entry name" value="SLL1037 PROTEIN"/>
    <property type="match status" value="1"/>
</dbReference>